<dbReference type="KEGG" id="yey:Y11_39891"/>
<evidence type="ECO:0000313" key="2">
    <source>
        <dbReference type="EMBL" id="CBY28541.1"/>
    </source>
</evidence>
<feature type="transmembrane region" description="Helical" evidence="1">
    <location>
        <begin position="12"/>
        <end position="33"/>
    </location>
</feature>
<keyword evidence="1" id="KW-0812">Transmembrane</keyword>
<sequence>MCLWAHFYSGKLCTIPLPFVALTLVIAYFSLWLPDEFSDNVG</sequence>
<dbReference type="Proteomes" id="UP000008084">
    <property type="component" value="Chromosome"/>
</dbReference>
<accession>A0A0H3P0J3</accession>
<reference evidence="2 3" key="1">
    <citation type="journal article" date="2011" name="J. Bacteriol.">
        <title>Complete genome sequence of Yersinia enterocolitica subsp. palearctica serogroup O:3.</title>
        <authorList>
            <person name="Batzilla J."/>
            <person name="Hoper D."/>
            <person name="Antonenka U."/>
            <person name="Heesemann J."/>
            <person name="Rakin A."/>
        </authorList>
    </citation>
    <scope>NUCLEOTIDE SEQUENCE [LARGE SCALE GENOMIC DNA]</scope>
    <source>
        <strain evidence="3">DSM 13030 / CIP 106945 / Y11</strain>
    </source>
</reference>
<keyword evidence="1" id="KW-1133">Transmembrane helix</keyword>
<organism evidence="2 3">
    <name type="scientific">Yersinia enterocolitica subsp. palearctica serotype O:3 (strain DSM 13030 / CIP 106945 / Y11)</name>
    <dbReference type="NCBI Taxonomy" id="930944"/>
    <lineage>
        <taxon>Bacteria</taxon>
        <taxon>Pseudomonadati</taxon>
        <taxon>Pseudomonadota</taxon>
        <taxon>Gammaproteobacteria</taxon>
        <taxon>Enterobacterales</taxon>
        <taxon>Yersiniaceae</taxon>
        <taxon>Yersinia</taxon>
    </lineage>
</organism>
<dbReference type="AlphaFoldDB" id="A0A0H3P0J3"/>
<evidence type="ECO:0000313" key="3">
    <source>
        <dbReference type="Proteomes" id="UP000008084"/>
    </source>
</evidence>
<evidence type="ECO:0000256" key="1">
    <source>
        <dbReference type="SAM" id="Phobius"/>
    </source>
</evidence>
<proteinExistence type="predicted"/>
<name>A0A0H3P0J3_YERE1</name>
<dbReference type="PATRIC" id="fig|930944.6.peg.3968"/>
<protein>
    <submittedName>
        <fullName evidence="2">Uncharacterized protein</fullName>
    </submittedName>
</protein>
<dbReference type="EMBL" id="FR729477">
    <property type="protein sequence ID" value="CBY28541.1"/>
    <property type="molecule type" value="Genomic_DNA"/>
</dbReference>
<keyword evidence="1" id="KW-0472">Membrane</keyword>
<gene>
    <name evidence="2" type="ordered locus">Y11_39891</name>
</gene>
<dbReference type="HOGENOM" id="CLU_3260086_0_0_6"/>